<dbReference type="InParanoid" id="A0A6I9U972"/>
<dbReference type="FunFam" id="1.25.40.10:FF:000144">
    <property type="entry name" value="Pentatricopeptide repeat-containing protein, mitochondrial"/>
    <property type="match status" value="1"/>
</dbReference>
<dbReference type="GO" id="GO:0003723">
    <property type="term" value="F:RNA binding"/>
    <property type="evidence" value="ECO:0007669"/>
    <property type="project" value="InterPro"/>
</dbReference>
<dbReference type="InterPro" id="IPR046960">
    <property type="entry name" value="PPR_At4g14850-like_plant"/>
</dbReference>
<name>A0A6I9U972_SESIN</name>
<dbReference type="InterPro" id="IPR002885">
    <property type="entry name" value="PPR_rpt"/>
</dbReference>
<dbReference type="InterPro" id="IPR046848">
    <property type="entry name" value="E_motif"/>
</dbReference>
<accession>A0A6I9U972</accession>
<gene>
    <name evidence="4" type="primary">LOC105171146</name>
</gene>
<dbReference type="PANTHER" id="PTHR47926">
    <property type="entry name" value="PENTATRICOPEPTIDE REPEAT-CONTAINING PROTEIN"/>
    <property type="match status" value="1"/>
</dbReference>
<organism evidence="3 4">
    <name type="scientific">Sesamum indicum</name>
    <name type="common">Oriental sesame</name>
    <name type="synonym">Sesamum orientale</name>
    <dbReference type="NCBI Taxonomy" id="4182"/>
    <lineage>
        <taxon>Eukaryota</taxon>
        <taxon>Viridiplantae</taxon>
        <taxon>Streptophyta</taxon>
        <taxon>Embryophyta</taxon>
        <taxon>Tracheophyta</taxon>
        <taxon>Spermatophyta</taxon>
        <taxon>Magnoliopsida</taxon>
        <taxon>eudicotyledons</taxon>
        <taxon>Gunneridae</taxon>
        <taxon>Pentapetalae</taxon>
        <taxon>asterids</taxon>
        <taxon>lamiids</taxon>
        <taxon>Lamiales</taxon>
        <taxon>Pedaliaceae</taxon>
        <taxon>Sesamum</taxon>
    </lineage>
</organism>
<dbReference type="FunFam" id="1.25.40.10:FF:000361">
    <property type="entry name" value="Pentatricopeptide repeat-containing protein chloroplastic"/>
    <property type="match status" value="1"/>
</dbReference>
<dbReference type="KEGG" id="sind:105171146"/>
<dbReference type="AlphaFoldDB" id="A0A6I9U972"/>
<dbReference type="GO" id="GO:0009451">
    <property type="term" value="P:RNA modification"/>
    <property type="evidence" value="ECO:0007669"/>
    <property type="project" value="InterPro"/>
</dbReference>
<dbReference type="PROSITE" id="PS51375">
    <property type="entry name" value="PPR"/>
    <property type="match status" value="5"/>
</dbReference>
<protein>
    <submittedName>
        <fullName evidence="4">Pentatricopeptide repeat-containing protein At1g18485</fullName>
    </submittedName>
</protein>
<reference evidence="4" key="1">
    <citation type="submission" date="2025-08" db="UniProtKB">
        <authorList>
            <consortium name="RefSeq"/>
        </authorList>
    </citation>
    <scope>IDENTIFICATION</scope>
</reference>
<dbReference type="Proteomes" id="UP000504604">
    <property type="component" value="Linkage group LG9"/>
</dbReference>
<keyword evidence="1" id="KW-0677">Repeat</keyword>
<dbReference type="OrthoDB" id="1880841at2759"/>
<dbReference type="GeneID" id="105171146"/>
<dbReference type="Gramene" id="SIN_1015176.t">
    <property type="protein sequence ID" value="SIN_1015176.t.cds1"/>
    <property type="gene ID" value="SIN_1015176"/>
</dbReference>
<dbReference type="FunFam" id="1.25.40.10:FF:000280">
    <property type="entry name" value="Pentatricopeptide repeat-containing protein"/>
    <property type="match status" value="1"/>
</dbReference>
<feature type="repeat" description="PPR" evidence="2">
    <location>
        <begin position="648"/>
        <end position="682"/>
    </location>
</feature>
<evidence type="ECO:0000313" key="4">
    <source>
        <dbReference type="RefSeq" id="XP_011090474.1"/>
    </source>
</evidence>
<evidence type="ECO:0000256" key="1">
    <source>
        <dbReference type="ARBA" id="ARBA00022737"/>
    </source>
</evidence>
<dbReference type="InterPro" id="IPR011990">
    <property type="entry name" value="TPR-like_helical_dom_sf"/>
</dbReference>
<sequence length="815" mass="90381">MFHHVRFLRIASFTHIRLQPLSSLSTTSPLWGPAADILPLCATAQSLSATQQAHALAVIHGHLPFSVSISAALILSYATHHSHPSTLQSLFSQAVPFSRSPFLHNTLIRACTILSTGPHKNCVVDLGLFLYNDLLGDTGLRPDDYTFPFVLKLCADSLHVLKGLEVHGRLIKAGFDEDVFVNNTLILFYGSCGDIRSVEILFDEMPDRDLISWNTGIRVLSDNVYLLESVGLFKDMISMSGFMPNVISVLSVLPVCAGIQDERLVTMIHCYVFKVGLDGEIRVGNALVDAYGKCGNIEALEGVFSEMAEINEVSWNSIIGGFSYRGFSSKALGCFRAMISQHVKLNTVTIATMLPTLIDLDLFNMGKELHGFSVKKGMDSDIFVANALIDLYGKWRRFAEASNVFYKMHTRNIVSWNAMIGNLAQNGLELDAIELVREMQAHADIPNSITLTNVLPACARLGFLHHGREIHGRSIRLRSDFDLFVSNALTDMYVKCGRLDLAQTIFNLSLRDEVSYNILIIGYSQTSKCLNSISLFKEMEVVGLNHDGVSYTGVLSACANISAIKEGKQIHAFAIRRLFHEHLFIANSLLDLYTKCGRIDIARKVFDRISKRDTASWNTLILGFGMIGEINTAVDLFEAMKVDGVRYDSVSYIAVLSACSHGGLVGKGREYFDDMLAGNIEPSEMHYACMVDLLGRSGLVEEAVQLINSISIKPGANIWGALLGASRLHGNVELGCWAAEHLLELKPDHPGYYVLLSNMYAEAGRWDEADRIRKLMDLRRVRKNPGCSWVQTQDEIHGFIAGERFDPYLWHAIST</sequence>
<dbReference type="RefSeq" id="XP_011090474.1">
    <property type="nucleotide sequence ID" value="XM_011092172.2"/>
</dbReference>
<dbReference type="Pfam" id="PF13041">
    <property type="entry name" value="PPR_2"/>
    <property type="match status" value="1"/>
</dbReference>
<dbReference type="Gene3D" id="1.25.40.10">
    <property type="entry name" value="Tetratricopeptide repeat domain"/>
    <property type="match status" value="5"/>
</dbReference>
<feature type="repeat" description="PPR" evidence="2">
    <location>
        <begin position="311"/>
        <end position="345"/>
    </location>
</feature>
<feature type="repeat" description="PPR" evidence="2">
    <location>
        <begin position="613"/>
        <end position="647"/>
    </location>
</feature>
<keyword evidence="3" id="KW-1185">Reference proteome</keyword>
<dbReference type="PANTHER" id="PTHR47926:SF427">
    <property type="entry name" value="TETRATRICOPEPTIDE-LIKE HELICAL DOMAIN SUPERFAMILY"/>
    <property type="match status" value="1"/>
</dbReference>
<dbReference type="NCBIfam" id="TIGR00756">
    <property type="entry name" value="PPR"/>
    <property type="match status" value="4"/>
</dbReference>
<feature type="repeat" description="PPR" evidence="2">
    <location>
        <begin position="412"/>
        <end position="446"/>
    </location>
</feature>
<dbReference type="Pfam" id="PF20431">
    <property type="entry name" value="E_motif"/>
    <property type="match status" value="1"/>
</dbReference>
<evidence type="ECO:0000256" key="2">
    <source>
        <dbReference type="PROSITE-ProRule" id="PRU00708"/>
    </source>
</evidence>
<proteinExistence type="predicted"/>
<feature type="repeat" description="PPR" evidence="2">
    <location>
        <begin position="512"/>
        <end position="546"/>
    </location>
</feature>
<dbReference type="Pfam" id="PF01535">
    <property type="entry name" value="PPR"/>
    <property type="match status" value="8"/>
</dbReference>
<evidence type="ECO:0000313" key="3">
    <source>
        <dbReference type="Proteomes" id="UP000504604"/>
    </source>
</evidence>